<evidence type="ECO:0000256" key="2">
    <source>
        <dbReference type="ARBA" id="ARBA00010004"/>
    </source>
</evidence>
<keyword evidence="6" id="KW-0145">Chemotaxis</keyword>
<dbReference type="GO" id="GO:0071973">
    <property type="term" value="P:bacterial-type flagellum-dependent cell motility"/>
    <property type="evidence" value="ECO:0007669"/>
    <property type="project" value="InterPro"/>
</dbReference>
<keyword evidence="7" id="KW-1005">Bacterial flagellum biogenesis</keyword>
<keyword evidence="9" id="KW-0472">Membrane</keyword>
<dbReference type="AlphaFoldDB" id="A0A1S6IRP6"/>
<keyword evidence="11" id="KW-0175">Coiled coil</keyword>
<evidence type="ECO:0000256" key="4">
    <source>
        <dbReference type="ARBA" id="ARBA00022448"/>
    </source>
</evidence>
<evidence type="ECO:0000256" key="3">
    <source>
        <dbReference type="ARBA" id="ARBA00020392"/>
    </source>
</evidence>
<keyword evidence="4" id="KW-0813">Transport</keyword>
<dbReference type="GO" id="GO:0005886">
    <property type="term" value="C:plasma membrane"/>
    <property type="evidence" value="ECO:0007669"/>
    <property type="project" value="UniProtKB-SubCell"/>
</dbReference>
<dbReference type="GO" id="GO:0015031">
    <property type="term" value="P:protein transport"/>
    <property type="evidence" value="ECO:0007669"/>
    <property type="project" value="UniProtKB-KW"/>
</dbReference>
<keyword evidence="5" id="KW-1003">Cell membrane</keyword>
<feature type="coiled-coil region" evidence="11">
    <location>
        <begin position="25"/>
        <end position="52"/>
    </location>
</feature>
<evidence type="ECO:0000256" key="1">
    <source>
        <dbReference type="ARBA" id="ARBA00004413"/>
    </source>
</evidence>
<comment type="subcellular location">
    <subcellularLocation>
        <location evidence="1">Cell membrane</location>
        <topology evidence="1">Peripheral membrane protein</topology>
        <orientation evidence="1">Cytoplasmic side</orientation>
    </subcellularLocation>
</comment>
<dbReference type="InterPro" id="IPR012823">
    <property type="entry name" value="Flagell_FliJ"/>
</dbReference>
<dbReference type="EMBL" id="CP019728">
    <property type="protein sequence ID" value="AQS54199.1"/>
    <property type="molecule type" value="Genomic_DNA"/>
</dbReference>
<evidence type="ECO:0000256" key="10">
    <source>
        <dbReference type="ARBA" id="ARBA00023225"/>
    </source>
</evidence>
<comment type="similarity">
    <text evidence="2">Belongs to the FliJ family.</text>
</comment>
<dbReference type="KEGG" id="jda:BW727_101875"/>
<dbReference type="RefSeq" id="WP_062467796.1">
    <property type="nucleotide sequence ID" value="NZ_BBYN01000003.1"/>
</dbReference>
<evidence type="ECO:0000256" key="11">
    <source>
        <dbReference type="SAM" id="Coils"/>
    </source>
</evidence>
<dbReference type="Proteomes" id="UP000188993">
    <property type="component" value="Chromosome"/>
</dbReference>
<gene>
    <name evidence="12" type="ORF">BW727_101875</name>
</gene>
<dbReference type="GO" id="GO:0044781">
    <property type="term" value="P:bacterial-type flagellum organization"/>
    <property type="evidence" value="ECO:0007669"/>
    <property type="project" value="UniProtKB-KW"/>
</dbReference>
<keyword evidence="10" id="KW-1006">Bacterial flagellum protein export</keyword>
<dbReference type="GO" id="GO:0009288">
    <property type="term" value="C:bacterial-type flagellum"/>
    <property type="evidence" value="ECO:0007669"/>
    <property type="project" value="InterPro"/>
</dbReference>
<proteinExistence type="inferred from homology"/>
<organism evidence="12 13">
    <name type="scientific">Jeotgalibaca dankookensis</name>
    <dbReference type="NCBI Taxonomy" id="708126"/>
    <lineage>
        <taxon>Bacteria</taxon>
        <taxon>Bacillati</taxon>
        <taxon>Bacillota</taxon>
        <taxon>Bacilli</taxon>
        <taxon>Lactobacillales</taxon>
        <taxon>Carnobacteriaceae</taxon>
        <taxon>Jeotgalibaca</taxon>
    </lineage>
</organism>
<evidence type="ECO:0000313" key="13">
    <source>
        <dbReference type="Proteomes" id="UP000188993"/>
    </source>
</evidence>
<dbReference type="OrthoDB" id="2165860at2"/>
<name>A0A1S6IRP6_9LACT</name>
<evidence type="ECO:0000256" key="6">
    <source>
        <dbReference type="ARBA" id="ARBA00022500"/>
    </source>
</evidence>
<dbReference type="NCBIfam" id="TIGR02473">
    <property type="entry name" value="flagell_FliJ"/>
    <property type="match status" value="1"/>
</dbReference>
<dbReference type="GO" id="GO:0006935">
    <property type="term" value="P:chemotaxis"/>
    <property type="evidence" value="ECO:0007669"/>
    <property type="project" value="UniProtKB-KW"/>
</dbReference>
<evidence type="ECO:0000256" key="5">
    <source>
        <dbReference type="ARBA" id="ARBA00022475"/>
    </source>
</evidence>
<keyword evidence="13" id="KW-1185">Reference proteome</keyword>
<evidence type="ECO:0000256" key="7">
    <source>
        <dbReference type="ARBA" id="ARBA00022795"/>
    </source>
</evidence>
<evidence type="ECO:0000313" key="12">
    <source>
        <dbReference type="EMBL" id="AQS54199.1"/>
    </source>
</evidence>
<dbReference type="Gene3D" id="1.10.287.1700">
    <property type="match status" value="1"/>
</dbReference>
<reference evidence="12 13" key="1">
    <citation type="journal article" date="2014" name="Int. J. Syst. Evol. Microbiol.">
        <title>Jeotgalibaca dankookensis gen. nov., sp. nov., a member of the family Carnobacteriaceae, isolated from seujeot (Korean traditional food).</title>
        <authorList>
            <person name="Lee D.G."/>
            <person name="Trujillo M.E."/>
            <person name="Kang H."/>
            <person name="Ahn T.Y."/>
        </authorList>
    </citation>
    <scope>NUCLEOTIDE SEQUENCE [LARGE SCALE GENOMIC DNA]</scope>
    <source>
        <strain evidence="12 13">EX-07</strain>
    </source>
</reference>
<evidence type="ECO:0000256" key="8">
    <source>
        <dbReference type="ARBA" id="ARBA00022927"/>
    </source>
</evidence>
<protein>
    <recommendedName>
        <fullName evidence="3">Flagellar FliJ protein</fullName>
    </recommendedName>
</protein>
<keyword evidence="8" id="KW-0653">Protein transport</keyword>
<accession>A0A1S6IRP6</accession>
<dbReference type="InterPro" id="IPR053716">
    <property type="entry name" value="Flag_assembly_chemotaxis_eff"/>
</dbReference>
<evidence type="ECO:0000256" key="9">
    <source>
        <dbReference type="ARBA" id="ARBA00023136"/>
    </source>
</evidence>
<dbReference type="STRING" id="708126.BW727_101875"/>
<dbReference type="Pfam" id="PF02050">
    <property type="entry name" value="FliJ"/>
    <property type="match status" value="1"/>
</dbReference>
<sequence>MAEPFSMAKILDWRIDLEETARLTVTQLQARLRLENQQLQSLITENIKVKNEHIHSKQIHSLRYNDYYKNVITEQIIQQKNQIDSTLADIQSAQKNLVQTYSDRKIMDKLKEKELTTYYQNERRREQMELDDIATMNYKRRVF</sequence>